<dbReference type="EMBL" id="JBCGDC010000031">
    <property type="protein sequence ID" value="MFB6394129.1"/>
    <property type="molecule type" value="Genomic_DNA"/>
</dbReference>
<comment type="caution">
    <text evidence="2">The sequence shown here is derived from an EMBL/GenBank/DDBJ whole genome shotgun (WGS) entry which is preliminary data.</text>
</comment>
<proteinExistence type="predicted"/>
<evidence type="ECO:0000259" key="1">
    <source>
        <dbReference type="Pfam" id="PF03435"/>
    </source>
</evidence>
<sequence>MIGILGATGSVGAAATAHLHRLGAGPLRLGARRREPLHRLAADLPGATTVEVDVRDPVALATFCAGCTLVVNCAGPTYELKETVAAAALTAGAHCVDVAGDDPVQEALAARGLAGTDRTVLLSAGTLPGLSSILPRWLATEEFDKADALTAWVGGVEHCSPVVAVDMMLSLQTGGAGGQAYGEANAAWRAGAARSRILRPLEDADAPMFTGPVALQPFLSAETRRLAQSLRLHDVDWFNVYPGPQVRNLLAALPVAARENADRADLARRMIRAADLDLAGRSPYYQMVFTMRGVRDGVPAERTAVLRVPSSYRLTGLVGALAAVAVQAGDVPSGVHYTADVLDPGAVVAALHASGEPSLLRVVSGGHDADTEEGSL</sequence>
<gene>
    <name evidence="2" type="ORF">AAFH96_13570</name>
</gene>
<dbReference type="PANTHER" id="PTHR43781:SF1">
    <property type="entry name" value="SACCHAROPINE DEHYDROGENASE"/>
    <property type="match status" value="1"/>
</dbReference>
<dbReference type="Proteomes" id="UP001582793">
    <property type="component" value="Unassembled WGS sequence"/>
</dbReference>
<reference evidence="2 3" key="1">
    <citation type="submission" date="2024-04" db="EMBL/GenBank/DDBJ databases">
        <title>Polymorphospora sp. isolated from Baiyangdian Lake in Xiong'an New Area.</title>
        <authorList>
            <person name="Zhang X."/>
            <person name="Liu J."/>
        </authorList>
    </citation>
    <scope>NUCLEOTIDE SEQUENCE [LARGE SCALE GENOMIC DNA]</scope>
    <source>
        <strain evidence="2 3">2-325</strain>
    </source>
</reference>
<dbReference type="InterPro" id="IPR005097">
    <property type="entry name" value="Sacchrp_dh_NADP-bd"/>
</dbReference>
<dbReference type="InterPro" id="IPR036291">
    <property type="entry name" value="NAD(P)-bd_dom_sf"/>
</dbReference>
<dbReference type="SUPFAM" id="SSF51735">
    <property type="entry name" value="NAD(P)-binding Rossmann-fold domains"/>
    <property type="match status" value="1"/>
</dbReference>
<accession>A0ABV5CQT9</accession>
<organism evidence="2 3">
    <name type="scientific">Polymorphospora lycopeni</name>
    <dbReference type="NCBI Taxonomy" id="3140240"/>
    <lineage>
        <taxon>Bacteria</taxon>
        <taxon>Bacillati</taxon>
        <taxon>Actinomycetota</taxon>
        <taxon>Actinomycetes</taxon>
        <taxon>Micromonosporales</taxon>
        <taxon>Micromonosporaceae</taxon>
        <taxon>Polymorphospora</taxon>
    </lineage>
</organism>
<protein>
    <submittedName>
        <fullName evidence="2">Saccharopine dehydrogenase NADP-binding domain-containing protein</fullName>
    </submittedName>
</protein>
<dbReference type="RefSeq" id="WP_375734365.1">
    <property type="nucleotide sequence ID" value="NZ_JBCGDC010000031.1"/>
</dbReference>
<keyword evidence="3" id="KW-1185">Reference proteome</keyword>
<dbReference type="Pfam" id="PF03435">
    <property type="entry name" value="Sacchrp_dh_NADP"/>
    <property type="match status" value="1"/>
</dbReference>
<name>A0ABV5CQT9_9ACTN</name>
<evidence type="ECO:0000313" key="3">
    <source>
        <dbReference type="Proteomes" id="UP001582793"/>
    </source>
</evidence>
<evidence type="ECO:0000313" key="2">
    <source>
        <dbReference type="EMBL" id="MFB6394129.1"/>
    </source>
</evidence>
<dbReference type="Gene3D" id="3.40.50.720">
    <property type="entry name" value="NAD(P)-binding Rossmann-like Domain"/>
    <property type="match status" value="1"/>
</dbReference>
<feature type="domain" description="Saccharopine dehydrogenase NADP binding" evidence="1">
    <location>
        <begin position="2"/>
        <end position="100"/>
    </location>
</feature>
<dbReference type="PANTHER" id="PTHR43781">
    <property type="entry name" value="SACCHAROPINE DEHYDROGENASE"/>
    <property type="match status" value="1"/>
</dbReference>